<dbReference type="Proteomes" id="UP000005868">
    <property type="component" value="Chromosome"/>
</dbReference>
<reference evidence="8" key="1">
    <citation type="submission" date="2011-10" db="EMBL/GenBank/DDBJ databases">
        <title>The complete genome of chromosome of Thermovirga lienii DSM 17291.</title>
        <authorList>
            <consortium name="US DOE Joint Genome Institute (JGI-PGF)"/>
            <person name="Lucas S."/>
            <person name="Copeland A."/>
            <person name="Lapidus A."/>
            <person name="Glavina del Rio T."/>
            <person name="Dalin E."/>
            <person name="Tice H."/>
            <person name="Bruce D."/>
            <person name="Goodwin L."/>
            <person name="Pitluck S."/>
            <person name="Peters L."/>
            <person name="Mikhailova N."/>
            <person name="Saunders E."/>
            <person name="Kyrpides N."/>
            <person name="Mavromatis K."/>
            <person name="Ivanova N."/>
            <person name="Last F.I."/>
            <person name="Brettin T."/>
            <person name="Detter J.C."/>
            <person name="Han C."/>
            <person name="Larimer F."/>
            <person name="Land M."/>
            <person name="Hauser L."/>
            <person name="Markowitz V."/>
            <person name="Cheng J.-F."/>
            <person name="Hugenholtz P."/>
            <person name="Woyke T."/>
            <person name="Wu D."/>
            <person name="Spring S."/>
            <person name="Schroeder M."/>
            <person name="Brambilla E.-M."/>
            <person name="Klenk H.-P."/>
            <person name="Eisen J.A."/>
        </authorList>
    </citation>
    <scope>NUCLEOTIDE SEQUENCE [LARGE SCALE GENOMIC DNA]</scope>
    <source>
        <strain evidence="8">ATCC BAA-1197 / DSM 17291 / Cas60314</strain>
    </source>
</reference>
<feature type="active site" evidence="4">
    <location>
        <position position="38"/>
    </location>
</feature>
<dbReference type="SUPFAM" id="SSF54975">
    <property type="entry name" value="Acylphosphatase/BLUF domain-like"/>
    <property type="match status" value="1"/>
</dbReference>
<dbReference type="GO" id="GO:0003998">
    <property type="term" value="F:acylphosphatase activity"/>
    <property type="evidence" value="ECO:0007669"/>
    <property type="project" value="UniProtKB-EC"/>
</dbReference>
<evidence type="ECO:0000256" key="4">
    <source>
        <dbReference type="PROSITE-ProRule" id="PRU00520"/>
    </source>
</evidence>
<evidence type="ECO:0000256" key="1">
    <source>
        <dbReference type="ARBA" id="ARBA00005614"/>
    </source>
</evidence>
<dbReference type="EC" id="3.6.1.7" evidence="2 4"/>
<proteinExistence type="inferred from homology"/>
<organism evidence="7 8">
    <name type="scientific">Thermovirga lienii (strain ATCC BAA-1197 / DSM 17291 / Cas60314)</name>
    <dbReference type="NCBI Taxonomy" id="580340"/>
    <lineage>
        <taxon>Bacteria</taxon>
        <taxon>Thermotogati</taxon>
        <taxon>Synergistota</taxon>
        <taxon>Synergistia</taxon>
        <taxon>Synergistales</taxon>
        <taxon>Thermovirgaceae</taxon>
        <taxon>Thermovirga</taxon>
    </lineage>
</organism>
<evidence type="ECO:0000256" key="3">
    <source>
        <dbReference type="ARBA" id="ARBA00047645"/>
    </source>
</evidence>
<feature type="active site" evidence="4">
    <location>
        <position position="20"/>
    </location>
</feature>
<keyword evidence="4" id="KW-0378">Hydrolase</keyword>
<dbReference type="PANTHER" id="PTHR47268">
    <property type="entry name" value="ACYLPHOSPHATASE"/>
    <property type="match status" value="1"/>
</dbReference>
<dbReference type="AlphaFoldDB" id="G7V5B5"/>
<accession>G7V5B5</accession>
<dbReference type="STRING" id="580340.Tlie_1167"/>
<dbReference type="InterPro" id="IPR017968">
    <property type="entry name" value="Acylphosphatase_CS"/>
</dbReference>
<dbReference type="PANTHER" id="PTHR47268:SF4">
    <property type="entry name" value="ACYLPHOSPHATASE"/>
    <property type="match status" value="1"/>
</dbReference>
<dbReference type="eggNOG" id="COG1254">
    <property type="taxonomic scope" value="Bacteria"/>
</dbReference>
<reference evidence="7 8" key="2">
    <citation type="journal article" date="2012" name="Stand. Genomic Sci.">
        <title>Genome sequence of the moderately thermophilic, amino-acid-degrading and sulfur-reducing bacterium Thermovirga lienii type strain (Cas60314(T)).</title>
        <authorList>
            <person name="Goker M."/>
            <person name="Saunders E."/>
            <person name="Lapidus A."/>
            <person name="Nolan M."/>
            <person name="Lucas S."/>
            <person name="Hammon N."/>
            <person name="Deshpande S."/>
            <person name="Cheng J.F."/>
            <person name="Han C."/>
            <person name="Tapia R."/>
            <person name="Goodwin L.A."/>
            <person name="Pitluck S."/>
            <person name="Liolios K."/>
            <person name="Mavromatis K."/>
            <person name="Pagani I."/>
            <person name="Ivanova N."/>
            <person name="Mikhailova N."/>
            <person name="Pati A."/>
            <person name="Chen A."/>
            <person name="Palaniappan K."/>
            <person name="Land M."/>
            <person name="Chang Y.J."/>
            <person name="Jeffries C.D."/>
            <person name="Brambilla E.M."/>
            <person name="Rohde M."/>
            <person name="Spring S."/>
            <person name="Detter J.C."/>
            <person name="Woyke T."/>
            <person name="Bristow J."/>
            <person name="Eisen J.A."/>
            <person name="Markowitz V."/>
            <person name="Hugenholtz P."/>
            <person name="Kyrpides N.C."/>
            <person name="Klenk H.P."/>
        </authorList>
    </citation>
    <scope>NUCLEOTIDE SEQUENCE [LARGE SCALE GENOMIC DNA]</scope>
    <source>
        <strain evidence="8">ATCC BAA-1197 / DSM 17291 / Cas60314</strain>
    </source>
</reference>
<dbReference type="EMBL" id="CP003096">
    <property type="protein sequence ID" value="AER66898.1"/>
    <property type="molecule type" value="Genomic_DNA"/>
</dbReference>
<dbReference type="HOGENOM" id="CLU_141932_3_2_0"/>
<keyword evidence="8" id="KW-1185">Reference proteome</keyword>
<comment type="catalytic activity">
    <reaction evidence="3 4">
        <text>an acyl phosphate + H2O = a carboxylate + phosphate + H(+)</text>
        <dbReference type="Rhea" id="RHEA:14965"/>
        <dbReference type="ChEBI" id="CHEBI:15377"/>
        <dbReference type="ChEBI" id="CHEBI:15378"/>
        <dbReference type="ChEBI" id="CHEBI:29067"/>
        <dbReference type="ChEBI" id="CHEBI:43474"/>
        <dbReference type="ChEBI" id="CHEBI:59918"/>
        <dbReference type="EC" id="3.6.1.7"/>
    </reaction>
</comment>
<dbReference type="PROSITE" id="PS00150">
    <property type="entry name" value="ACYLPHOSPHATASE_1"/>
    <property type="match status" value="1"/>
</dbReference>
<gene>
    <name evidence="7" type="ordered locus">Tlie_1167</name>
</gene>
<dbReference type="KEGG" id="tli:Tlie_1167"/>
<evidence type="ECO:0000256" key="2">
    <source>
        <dbReference type="ARBA" id="ARBA00012150"/>
    </source>
</evidence>
<dbReference type="PRINTS" id="PR00112">
    <property type="entry name" value="ACYLPHPHTASE"/>
</dbReference>
<dbReference type="InterPro" id="IPR036046">
    <property type="entry name" value="Acylphosphatase-like_dom_sf"/>
</dbReference>
<dbReference type="Pfam" id="PF00708">
    <property type="entry name" value="Acylphosphatase"/>
    <property type="match status" value="1"/>
</dbReference>
<evidence type="ECO:0000256" key="5">
    <source>
        <dbReference type="RuleBase" id="RU004168"/>
    </source>
</evidence>
<dbReference type="InterPro" id="IPR001792">
    <property type="entry name" value="Acylphosphatase-like_dom"/>
</dbReference>
<evidence type="ECO:0000313" key="8">
    <source>
        <dbReference type="Proteomes" id="UP000005868"/>
    </source>
</evidence>
<dbReference type="Gene3D" id="3.30.70.100">
    <property type="match status" value="1"/>
</dbReference>
<sequence>MSQKAAHVRIIGHVQGVGFRWQAMLLARSLNIDGWIRNCQDGTVEAFIQGEKDAVTQMLQWLKIGPPRAKVEALEVSWCETGHEIKGFNIIG</sequence>
<dbReference type="PROSITE" id="PS51160">
    <property type="entry name" value="ACYLPHOSPHATASE_3"/>
    <property type="match status" value="1"/>
</dbReference>
<dbReference type="InterPro" id="IPR020456">
    <property type="entry name" value="Acylphosphatase"/>
</dbReference>
<name>G7V5B5_THELD</name>
<evidence type="ECO:0000259" key="6">
    <source>
        <dbReference type="PROSITE" id="PS51160"/>
    </source>
</evidence>
<feature type="domain" description="Acylphosphatase-like" evidence="6">
    <location>
        <begin position="5"/>
        <end position="92"/>
    </location>
</feature>
<evidence type="ECO:0000313" key="7">
    <source>
        <dbReference type="EMBL" id="AER66898.1"/>
    </source>
</evidence>
<comment type="similarity">
    <text evidence="1 5">Belongs to the acylphosphatase family.</text>
</comment>
<protein>
    <recommendedName>
        <fullName evidence="2 4">acylphosphatase</fullName>
        <ecNumber evidence="2 4">3.6.1.7</ecNumber>
    </recommendedName>
</protein>